<proteinExistence type="predicted"/>
<dbReference type="AlphaFoldDB" id="A0A0A8HSN3"/>
<feature type="coiled-coil region" evidence="1">
    <location>
        <begin position="204"/>
        <end position="231"/>
    </location>
</feature>
<feature type="domain" description="G" evidence="2">
    <location>
        <begin position="32"/>
        <end position="129"/>
    </location>
</feature>
<accession>A0A0A8HSN3</accession>
<dbReference type="KEGG" id="cln:UPTC3659_0047"/>
<evidence type="ECO:0000259" key="2">
    <source>
        <dbReference type="Pfam" id="PF01926"/>
    </source>
</evidence>
<evidence type="ECO:0000313" key="3">
    <source>
        <dbReference type="EMBL" id="AJD00939.1"/>
    </source>
</evidence>
<dbReference type="OrthoDB" id="238366at2"/>
<dbReference type="EMBL" id="CP007775">
    <property type="protein sequence ID" value="AJD00939.1"/>
    <property type="molecule type" value="Genomic_DNA"/>
</dbReference>
<dbReference type="PANTHER" id="PTHR42714:SF6">
    <property type="entry name" value="TRANSLATION INITIATION FACTOR IF-2"/>
    <property type="match status" value="1"/>
</dbReference>
<dbReference type="Pfam" id="PF01926">
    <property type="entry name" value="MMR_HSR1"/>
    <property type="match status" value="1"/>
</dbReference>
<dbReference type="GO" id="GO:0030488">
    <property type="term" value="P:tRNA methylation"/>
    <property type="evidence" value="ECO:0007669"/>
    <property type="project" value="TreeGrafter"/>
</dbReference>
<dbReference type="InterPro" id="IPR027417">
    <property type="entry name" value="P-loop_NTPase"/>
</dbReference>
<dbReference type="PANTHER" id="PTHR42714">
    <property type="entry name" value="TRNA MODIFICATION GTPASE GTPBP3"/>
    <property type="match status" value="1"/>
</dbReference>
<protein>
    <submittedName>
        <fullName evidence="3">GTP binding protein</fullName>
    </submittedName>
</protein>
<sequence length="281" mass="32577">MPSDDILNKFDIRNEYESFLAILETISKKPTICVIGLYNSGKSSLLNALTNSFDKNNFSVADIVETKEIRSLEYEDVIFTDTPGLNIDENDDANASKGFLQSDIYLFVHSVLTGELHKQEFEYLKKLVENNDDNFVKNLVIILSKSDGVDRDKIKQVKESMENQLLNFIDQKTIDKIKIIPISSESYIKGYNENKKLLIKNSNIELLNQTLNDLKSNLKVDENRKNKLRNHEIFTKINNLIFQKNKELKDRTTKREQLKTKIDKDIKEANEDLAKFFNKEI</sequence>
<dbReference type="GO" id="GO:0005525">
    <property type="term" value="F:GTP binding"/>
    <property type="evidence" value="ECO:0007669"/>
    <property type="project" value="InterPro"/>
</dbReference>
<dbReference type="GO" id="GO:0005737">
    <property type="term" value="C:cytoplasm"/>
    <property type="evidence" value="ECO:0007669"/>
    <property type="project" value="TreeGrafter"/>
</dbReference>
<dbReference type="RefSeq" id="WP_039625051.1">
    <property type="nucleotide sequence ID" value="NZ_CP007775.1"/>
</dbReference>
<dbReference type="SUPFAM" id="SSF52540">
    <property type="entry name" value="P-loop containing nucleoside triphosphate hydrolases"/>
    <property type="match status" value="1"/>
</dbReference>
<keyword evidence="1" id="KW-0175">Coiled coil</keyword>
<organism evidence="3 4">
    <name type="scientific">Campylobacter lari NCTC 11845</name>
    <dbReference type="NCBI Taxonomy" id="1388749"/>
    <lineage>
        <taxon>Bacteria</taxon>
        <taxon>Pseudomonadati</taxon>
        <taxon>Campylobacterota</taxon>
        <taxon>Epsilonproteobacteria</taxon>
        <taxon>Campylobacterales</taxon>
        <taxon>Campylobacteraceae</taxon>
        <taxon>Campylobacter</taxon>
    </lineage>
</organism>
<gene>
    <name evidence="3" type="ORF">UPTC3659_0047</name>
</gene>
<name>A0A0A8HSN3_CAMLA</name>
<reference evidence="3 4" key="1">
    <citation type="journal article" date="2014" name="Genome Biol. Evol.">
        <title>Comparative Genomics of the Campylobacter lari Group.</title>
        <authorList>
            <person name="Miller W.G."/>
            <person name="Yee E."/>
            <person name="Chapman M.H."/>
            <person name="Smith T.P."/>
            <person name="Bono J.L."/>
            <person name="Huynh S."/>
            <person name="Parker C.T."/>
            <person name="Vandamme P."/>
            <person name="Luong K."/>
            <person name="Korlach J."/>
        </authorList>
    </citation>
    <scope>NUCLEOTIDE SEQUENCE [LARGE SCALE GENOMIC DNA]</scope>
    <source>
        <strain evidence="4">RM3659</strain>
    </source>
</reference>
<dbReference type="Gene3D" id="3.40.50.300">
    <property type="entry name" value="P-loop containing nucleotide triphosphate hydrolases"/>
    <property type="match status" value="1"/>
</dbReference>
<evidence type="ECO:0000313" key="4">
    <source>
        <dbReference type="Proteomes" id="UP000031130"/>
    </source>
</evidence>
<dbReference type="InterPro" id="IPR006073">
    <property type="entry name" value="GTP-bd"/>
</dbReference>
<evidence type="ECO:0000256" key="1">
    <source>
        <dbReference type="SAM" id="Coils"/>
    </source>
</evidence>
<dbReference type="GO" id="GO:0002098">
    <property type="term" value="P:tRNA wobble uridine modification"/>
    <property type="evidence" value="ECO:0007669"/>
    <property type="project" value="TreeGrafter"/>
</dbReference>
<dbReference type="Proteomes" id="UP000031130">
    <property type="component" value="Chromosome"/>
</dbReference>
<dbReference type="HOGENOM" id="CLU_999959_0_0_7"/>